<feature type="transmembrane region" description="Helical" evidence="1">
    <location>
        <begin position="156"/>
        <end position="183"/>
    </location>
</feature>
<dbReference type="Proteomes" id="UP000198859">
    <property type="component" value="Chromosome I"/>
</dbReference>
<evidence type="ECO:0000313" key="4">
    <source>
        <dbReference type="Proteomes" id="UP000198859"/>
    </source>
</evidence>
<dbReference type="AlphaFoldDB" id="A0A1H1LI08"/>
<organism evidence="3 4">
    <name type="scientific">Nocardioides scoriae</name>
    <dbReference type="NCBI Taxonomy" id="642780"/>
    <lineage>
        <taxon>Bacteria</taxon>
        <taxon>Bacillati</taxon>
        <taxon>Actinomycetota</taxon>
        <taxon>Actinomycetes</taxon>
        <taxon>Propionibacteriales</taxon>
        <taxon>Nocardioidaceae</taxon>
        <taxon>Nocardioides</taxon>
    </lineage>
</organism>
<name>A0A1H1LI08_9ACTN</name>
<dbReference type="STRING" id="642780.SAMN04488570_0228"/>
<keyword evidence="4" id="KW-1185">Reference proteome</keyword>
<evidence type="ECO:0000313" key="3">
    <source>
        <dbReference type="EMBL" id="SDR74168.1"/>
    </source>
</evidence>
<keyword evidence="1" id="KW-1133">Transmembrane helix</keyword>
<dbReference type="Pfam" id="PF14342">
    <property type="entry name" value="DUF4396"/>
    <property type="match status" value="1"/>
</dbReference>
<keyword evidence="1" id="KW-0472">Membrane</keyword>
<evidence type="ECO:0000259" key="2">
    <source>
        <dbReference type="Pfam" id="PF14342"/>
    </source>
</evidence>
<protein>
    <recommendedName>
        <fullName evidence="2">DUF4396 domain-containing protein</fullName>
    </recommendedName>
</protein>
<keyword evidence="1" id="KW-0812">Transmembrane</keyword>
<dbReference type="EMBL" id="LT629757">
    <property type="protein sequence ID" value="SDR74168.1"/>
    <property type="molecule type" value="Genomic_DNA"/>
</dbReference>
<feature type="transmembrane region" description="Helical" evidence="1">
    <location>
        <begin position="44"/>
        <end position="61"/>
    </location>
</feature>
<evidence type="ECO:0000256" key="1">
    <source>
        <dbReference type="SAM" id="Phobius"/>
    </source>
</evidence>
<feature type="transmembrane region" description="Helical" evidence="1">
    <location>
        <begin position="12"/>
        <end position="32"/>
    </location>
</feature>
<feature type="domain" description="DUF4396" evidence="2">
    <location>
        <begin position="82"/>
        <end position="218"/>
    </location>
</feature>
<feature type="transmembrane region" description="Helical" evidence="1">
    <location>
        <begin position="112"/>
        <end position="135"/>
    </location>
</feature>
<proteinExistence type="predicted"/>
<feature type="transmembrane region" description="Helical" evidence="1">
    <location>
        <begin position="195"/>
        <end position="214"/>
    </location>
</feature>
<sequence>MVDRVPAWVTPVAWVWIVLCVATAVAVAVDVHRGRRHPTVATELVWIASGLYLGPFTLPLYRRQGRAERAGAPRRAAPGTASAAVAGLPGGAASAVAHLVGVPLVLVSGLTIAGIDLWVMIIVIGVLAMLLLVAYERTASRADSSPSGSTPHRSSLASAAVAAVVTVLAFDVGMGGWMLLLHFNEYMPPASEGSFWFLMQAGIVLGLVTGWPAVRWLQRERRAVAPSV</sequence>
<accession>A0A1H1LI08</accession>
<reference evidence="4" key="1">
    <citation type="submission" date="2016-10" db="EMBL/GenBank/DDBJ databases">
        <authorList>
            <person name="Varghese N."/>
            <person name="Submissions S."/>
        </authorList>
    </citation>
    <scope>NUCLEOTIDE SEQUENCE [LARGE SCALE GENOMIC DNA]</scope>
    <source>
        <strain evidence="4">DSM 22127</strain>
    </source>
</reference>
<gene>
    <name evidence="3" type="ORF">SAMN04488570_0228</name>
</gene>
<feature type="transmembrane region" description="Helical" evidence="1">
    <location>
        <begin position="82"/>
        <end position="106"/>
    </location>
</feature>
<dbReference type="InterPro" id="IPR025509">
    <property type="entry name" value="DUF4396"/>
</dbReference>